<accession>A0ABD5V9M4</accession>
<evidence type="ECO:0000313" key="2">
    <source>
        <dbReference type="EMBL" id="MFC6906819.1"/>
    </source>
</evidence>
<keyword evidence="3" id="KW-1185">Reference proteome</keyword>
<feature type="compositionally biased region" description="Polar residues" evidence="1">
    <location>
        <begin position="303"/>
        <end position="313"/>
    </location>
</feature>
<reference evidence="2 3" key="1">
    <citation type="journal article" date="2019" name="Int. J. Syst. Evol. Microbiol.">
        <title>The Global Catalogue of Microorganisms (GCM) 10K type strain sequencing project: providing services to taxonomists for standard genome sequencing and annotation.</title>
        <authorList>
            <consortium name="The Broad Institute Genomics Platform"/>
            <consortium name="The Broad Institute Genome Sequencing Center for Infectious Disease"/>
            <person name="Wu L."/>
            <person name="Ma J."/>
        </authorList>
    </citation>
    <scope>NUCLEOTIDE SEQUENCE [LARGE SCALE GENOMIC DNA]</scope>
    <source>
        <strain evidence="2 3">CGMCC 1.3240</strain>
    </source>
</reference>
<protein>
    <submittedName>
        <fullName evidence="2">Uncharacterized protein</fullName>
    </submittedName>
</protein>
<dbReference type="RefSeq" id="WP_340605403.1">
    <property type="nucleotide sequence ID" value="NZ_JBBMXV010000006.1"/>
</dbReference>
<name>A0ABD5V9M4_9EURY</name>
<gene>
    <name evidence="2" type="ORF">ACFQGH_16625</name>
</gene>
<proteinExistence type="predicted"/>
<sequence length="590" mass="66659">MTTQASTDDYLTNLLSGSTTFPKIAADFDNESDCFDTLRNAAKTSLDSFDDYLAFYNTCLKTDSTGTVETFVEDNASRMLKNMVLRDSQAGRRYHITTAAELNHRIEAFQSINVEHVSPRSVVFTILEHLVDAKDDPERIYELVDALFTETPDLPTETIELLAQIRFAAAMQSFGSDMVVLNPHIERFFTDMPDRRQDDDRSADDILEAAVNTPYADPEKVGLQQTGLARLEQPDLDVVADYLYLNGRDIVERYRHKSRENPWRGELQLASWQLQTLVNCFEDRMSDERVLRAKSYQKLASGELQSSRQWQSQRDPRQRPDPNFMGAARDFISAAEYIKPIDANRYVKYMSRAFRSQAVAVRQPDRGWGPARGWESSRQLHETAIGVLCQLDSEFEEDKTLQETILLALSSHKFRGNQAAAVAAFEYGDLDRMQDHIVETRDHLDRMSTDVNEDLLYTLDELAEAIRLEDAREFDAALRCYRNVSSPHFSLRKREALVEIKQKLVSGSEDAALKKADDVFGSGSPVLTAVQVVAGRSGSSPSIKPPVMENLSGVDPNTLWRFATFAHLVSSTEGSDMAISAEMRELLLDL</sequence>
<dbReference type="EMBL" id="JBHSXQ010000006">
    <property type="protein sequence ID" value="MFC6906819.1"/>
    <property type="molecule type" value="Genomic_DNA"/>
</dbReference>
<feature type="region of interest" description="Disordered" evidence="1">
    <location>
        <begin position="302"/>
        <end position="325"/>
    </location>
</feature>
<comment type="caution">
    <text evidence="2">The sequence shown here is derived from an EMBL/GenBank/DDBJ whole genome shotgun (WGS) entry which is preliminary data.</text>
</comment>
<evidence type="ECO:0000256" key="1">
    <source>
        <dbReference type="SAM" id="MobiDB-lite"/>
    </source>
</evidence>
<dbReference type="Proteomes" id="UP001596312">
    <property type="component" value="Unassembled WGS sequence"/>
</dbReference>
<organism evidence="2 3">
    <name type="scientific">Halalkalicoccus tibetensis</name>
    <dbReference type="NCBI Taxonomy" id="175632"/>
    <lineage>
        <taxon>Archaea</taxon>
        <taxon>Methanobacteriati</taxon>
        <taxon>Methanobacteriota</taxon>
        <taxon>Stenosarchaea group</taxon>
        <taxon>Halobacteria</taxon>
        <taxon>Halobacteriales</taxon>
        <taxon>Halococcaceae</taxon>
        <taxon>Halalkalicoccus</taxon>
    </lineage>
</organism>
<evidence type="ECO:0000313" key="3">
    <source>
        <dbReference type="Proteomes" id="UP001596312"/>
    </source>
</evidence>
<dbReference type="AlphaFoldDB" id="A0ABD5V9M4"/>